<evidence type="ECO:0000313" key="6">
    <source>
        <dbReference type="EMBL" id="MDH0564468.1"/>
    </source>
</evidence>
<dbReference type="GO" id="GO:0003700">
    <property type="term" value="F:DNA-binding transcription factor activity"/>
    <property type="evidence" value="ECO:0007669"/>
    <property type="project" value="InterPro"/>
</dbReference>
<dbReference type="InterPro" id="IPR005119">
    <property type="entry name" value="LysR_subst-bd"/>
</dbReference>
<proteinExistence type="inferred from homology"/>
<comment type="caution">
    <text evidence="6">The sequence shown here is derived from an EMBL/GenBank/DDBJ whole genome shotgun (WGS) entry which is preliminary data.</text>
</comment>
<dbReference type="SUPFAM" id="SSF53850">
    <property type="entry name" value="Periplasmic binding protein-like II"/>
    <property type="match status" value="1"/>
</dbReference>
<keyword evidence="4" id="KW-0804">Transcription</keyword>
<organism evidence="6 7">
    <name type="scientific">Acinetobacter courvalinii</name>
    <dbReference type="NCBI Taxonomy" id="280147"/>
    <lineage>
        <taxon>Bacteria</taxon>
        <taxon>Pseudomonadati</taxon>
        <taxon>Pseudomonadota</taxon>
        <taxon>Gammaproteobacteria</taxon>
        <taxon>Moraxellales</taxon>
        <taxon>Moraxellaceae</taxon>
        <taxon>Acinetobacter</taxon>
    </lineage>
</organism>
<dbReference type="PANTHER" id="PTHR30537:SF74">
    <property type="entry name" value="HTH-TYPE TRANSCRIPTIONAL REGULATOR TRPI"/>
    <property type="match status" value="1"/>
</dbReference>
<dbReference type="Gene3D" id="1.10.10.10">
    <property type="entry name" value="Winged helix-like DNA-binding domain superfamily/Winged helix DNA-binding domain"/>
    <property type="match status" value="1"/>
</dbReference>
<dbReference type="EMBL" id="JAOEEO010000003">
    <property type="protein sequence ID" value="MDH0564468.1"/>
    <property type="molecule type" value="Genomic_DNA"/>
</dbReference>
<reference evidence="6" key="1">
    <citation type="submission" date="2022-09" db="EMBL/GenBank/DDBJ databases">
        <title>Intensive care unit water sources are persistently colonized with multi-drug resistant bacteria and are the site of extensive horizontal gene transfer of antibiotic resistance genes.</title>
        <authorList>
            <person name="Diorio-Toth L."/>
        </authorList>
    </citation>
    <scope>NUCLEOTIDE SEQUENCE</scope>
    <source>
        <strain evidence="6">GD04005</strain>
    </source>
</reference>
<keyword evidence="3" id="KW-0238">DNA-binding</keyword>
<dbReference type="Pfam" id="PF03466">
    <property type="entry name" value="LysR_substrate"/>
    <property type="match status" value="1"/>
</dbReference>
<dbReference type="FunFam" id="1.10.10.10:FF:000001">
    <property type="entry name" value="LysR family transcriptional regulator"/>
    <property type="match status" value="1"/>
</dbReference>
<protein>
    <submittedName>
        <fullName evidence="6">LysR family transcriptional regulator</fullName>
    </submittedName>
</protein>
<accession>A0AA42I8F7</accession>
<feature type="domain" description="HTH lysR-type" evidence="5">
    <location>
        <begin position="5"/>
        <end position="62"/>
    </location>
</feature>
<dbReference type="InterPro" id="IPR000847">
    <property type="entry name" value="LysR_HTH_N"/>
</dbReference>
<dbReference type="PRINTS" id="PR00039">
    <property type="entry name" value="HTHLYSR"/>
</dbReference>
<gene>
    <name evidence="6" type="ORF">N7644_12335</name>
</gene>
<dbReference type="PROSITE" id="PS50931">
    <property type="entry name" value="HTH_LYSR"/>
    <property type="match status" value="1"/>
</dbReference>
<dbReference type="AlphaFoldDB" id="A0AA42I8F7"/>
<dbReference type="Proteomes" id="UP001159329">
    <property type="component" value="Unassembled WGS sequence"/>
</dbReference>
<sequence length="298" mass="34653">MIERLSLNSLKFFYYVARYESMTSAAEHLCVTQGAVSKQLKSLEEMLGFTLFIREVRKLHLTQQGELLFECCQHVFQQIDQCLVQLKQTEIKKNLVLSCEPTIAMKWLIPRLAQFKQLYPAFEVSLLTAGGEVDFRTQHIDLALRRDDFDWGNAIYSEKIGEEQMLSVKAKHTQSAENQIFISKSRPQLWQQFKQHQTQLKHFKPTPLEHFYLCIEACLAGLGATVVSAYMVEREIKYHLLEPMTSGYADGSSYYLLSAQPFEEDVRKLVLRDWLRDEMRNSQLWLTAFNPLVLHSSD</sequence>
<dbReference type="PANTHER" id="PTHR30537">
    <property type="entry name" value="HTH-TYPE TRANSCRIPTIONAL REGULATOR"/>
    <property type="match status" value="1"/>
</dbReference>
<evidence type="ECO:0000259" key="5">
    <source>
        <dbReference type="PROSITE" id="PS50931"/>
    </source>
</evidence>
<dbReference type="SUPFAM" id="SSF46785">
    <property type="entry name" value="Winged helix' DNA-binding domain"/>
    <property type="match status" value="1"/>
</dbReference>
<dbReference type="GO" id="GO:0043565">
    <property type="term" value="F:sequence-specific DNA binding"/>
    <property type="evidence" value="ECO:0007669"/>
    <property type="project" value="TreeGrafter"/>
</dbReference>
<evidence type="ECO:0000256" key="3">
    <source>
        <dbReference type="ARBA" id="ARBA00023125"/>
    </source>
</evidence>
<keyword evidence="2" id="KW-0805">Transcription regulation</keyword>
<dbReference type="Pfam" id="PF00126">
    <property type="entry name" value="HTH_1"/>
    <property type="match status" value="1"/>
</dbReference>
<dbReference type="GO" id="GO:0006351">
    <property type="term" value="P:DNA-templated transcription"/>
    <property type="evidence" value="ECO:0007669"/>
    <property type="project" value="TreeGrafter"/>
</dbReference>
<evidence type="ECO:0000313" key="7">
    <source>
        <dbReference type="Proteomes" id="UP001159329"/>
    </source>
</evidence>
<dbReference type="InterPro" id="IPR036388">
    <property type="entry name" value="WH-like_DNA-bd_sf"/>
</dbReference>
<evidence type="ECO:0000256" key="2">
    <source>
        <dbReference type="ARBA" id="ARBA00023015"/>
    </source>
</evidence>
<name>A0AA42I8F7_9GAMM</name>
<dbReference type="InterPro" id="IPR036390">
    <property type="entry name" value="WH_DNA-bd_sf"/>
</dbReference>
<dbReference type="RefSeq" id="WP_279695898.1">
    <property type="nucleotide sequence ID" value="NZ_JAOEEO010000003.1"/>
</dbReference>
<comment type="similarity">
    <text evidence="1">Belongs to the LysR transcriptional regulatory family.</text>
</comment>
<evidence type="ECO:0000256" key="4">
    <source>
        <dbReference type="ARBA" id="ARBA00023163"/>
    </source>
</evidence>
<evidence type="ECO:0000256" key="1">
    <source>
        <dbReference type="ARBA" id="ARBA00009437"/>
    </source>
</evidence>
<dbReference type="InterPro" id="IPR058163">
    <property type="entry name" value="LysR-type_TF_proteobact-type"/>
</dbReference>
<dbReference type="Gene3D" id="3.40.190.10">
    <property type="entry name" value="Periplasmic binding protein-like II"/>
    <property type="match status" value="2"/>
</dbReference>